<reference evidence="7 8" key="1">
    <citation type="submission" date="2016-09" db="EMBL/GenBank/DDBJ databases">
        <title>Phylogenomics of Achromobacter.</title>
        <authorList>
            <person name="Jeukens J."/>
            <person name="Freschi L."/>
            <person name="Vincent A.T."/>
            <person name="Emond-Rheault J.-G."/>
            <person name="Kukavica-Ibrulj I."/>
            <person name="Charette S.J."/>
            <person name="Levesque R.C."/>
        </authorList>
    </citation>
    <scope>NUCLEOTIDE SEQUENCE [LARGE SCALE GENOMIC DNA]</scope>
    <source>
        <strain evidence="7 8">AUS488</strain>
    </source>
</reference>
<dbReference type="GO" id="GO:0010181">
    <property type="term" value="F:FMN binding"/>
    <property type="evidence" value="ECO:0007669"/>
    <property type="project" value="InterPro"/>
</dbReference>
<dbReference type="Proteomes" id="UP000187251">
    <property type="component" value="Unassembled WGS sequence"/>
</dbReference>
<proteinExistence type="predicted"/>
<dbReference type="RefSeq" id="WP_076412858.1">
    <property type="nucleotide sequence ID" value="NZ_AP028040.1"/>
</dbReference>
<feature type="domain" description="NADH:flavin oxidoreductase/NADH oxidase N-terminal" evidence="6">
    <location>
        <begin position="4"/>
        <end position="339"/>
    </location>
</feature>
<evidence type="ECO:0000256" key="2">
    <source>
        <dbReference type="ARBA" id="ARBA00022630"/>
    </source>
</evidence>
<dbReference type="GO" id="GO:0050661">
    <property type="term" value="F:NADP binding"/>
    <property type="evidence" value="ECO:0007669"/>
    <property type="project" value="InterPro"/>
</dbReference>
<sequence length="371" mass="39951">MSQLFSLWQIGQLPLSNRIVVAPMAQYSAQDGSATDWHVVHLGQLALSGAGLLILEATAVAPEGRASPRDLGLYSDDNEAALARALKAARAYSPIKIAIQLGHAGRKGSSHVPWEGGKQIPSTQADGWRCVAPSAIPHSQGEEAPIELDAAGMARALESYALAARRAGQLGIDGIEIHAAHGYLVHQFLSPISNRRTDAYGGTLENRMRFPMQVFDAVRAAFPAERPVWVRVSASDWVEGGWDVEQTITFVNALKARGCAAVHVSSGGVSPQQKITLGPGYQVEFAERIKAETGLPTIAVGLITEPEQAESILVQGQADAISIGRRILFDPHWPWHAAAALGAQVDAPPQYWRSQPQQYKDLFRGARLGMR</sequence>
<keyword evidence="3" id="KW-0288">FMN</keyword>
<dbReference type="SUPFAM" id="SSF51395">
    <property type="entry name" value="FMN-linked oxidoreductases"/>
    <property type="match status" value="1"/>
</dbReference>
<dbReference type="InterPro" id="IPR001155">
    <property type="entry name" value="OxRdtase_FMN_N"/>
</dbReference>
<evidence type="ECO:0000256" key="1">
    <source>
        <dbReference type="ARBA" id="ARBA00001917"/>
    </source>
</evidence>
<dbReference type="EMBL" id="MJMN01000018">
    <property type="protein sequence ID" value="OMG84770.1"/>
    <property type="molecule type" value="Genomic_DNA"/>
</dbReference>
<evidence type="ECO:0000313" key="8">
    <source>
        <dbReference type="Proteomes" id="UP000187251"/>
    </source>
</evidence>
<keyword evidence="5" id="KW-0560">Oxidoreductase</keyword>
<dbReference type="CDD" id="cd02932">
    <property type="entry name" value="OYE_YqiM_FMN"/>
    <property type="match status" value="1"/>
</dbReference>
<organism evidence="7 8">
    <name type="scientific">Alcaligenes xylosoxydans xylosoxydans</name>
    <name type="common">Achromobacter xylosoxidans</name>
    <dbReference type="NCBI Taxonomy" id="85698"/>
    <lineage>
        <taxon>Bacteria</taxon>
        <taxon>Pseudomonadati</taxon>
        <taxon>Pseudomonadota</taxon>
        <taxon>Betaproteobacteria</taxon>
        <taxon>Burkholderiales</taxon>
        <taxon>Alcaligenaceae</taxon>
        <taxon>Achromobacter</taxon>
    </lineage>
</organism>
<protein>
    <submittedName>
        <fullName evidence="7">Oxidoreductase</fullName>
    </submittedName>
</protein>
<dbReference type="PANTHER" id="PTHR43303">
    <property type="entry name" value="NADPH DEHYDROGENASE C23G7.10C-RELATED"/>
    <property type="match status" value="1"/>
</dbReference>
<comment type="caution">
    <text evidence="7">The sequence shown here is derived from an EMBL/GenBank/DDBJ whole genome shotgun (WGS) entry which is preliminary data.</text>
</comment>
<accession>A0A1R1JRR4</accession>
<comment type="cofactor">
    <cofactor evidence="1">
        <name>FMN</name>
        <dbReference type="ChEBI" id="CHEBI:58210"/>
    </cofactor>
</comment>
<evidence type="ECO:0000256" key="5">
    <source>
        <dbReference type="ARBA" id="ARBA00023002"/>
    </source>
</evidence>
<dbReference type="GO" id="GO:0003959">
    <property type="term" value="F:NADPH dehydrogenase activity"/>
    <property type="evidence" value="ECO:0007669"/>
    <property type="project" value="InterPro"/>
</dbReference>
<dbReference type="InterPro" id="IPR013785">
    <property type="entry name" value="Aldolase_TIM"/>
</dbReference>
<evidence type="ECO:0000259" key="6">
    <source>
        <dbReference type="Pfam" id="PF00724"/>
    </source>
</evidence>
<dbReference type="AlphaFoldDB" id="A0A1R1JRR4"/>
<evidence type="ECO:0000256" key="3">
    <source>
        <dbReference type="ARBA" id="ARBA00022643"/>
    </source>
</evidence>
<dbReference type="InterPro" id="IPR044152">
    <property type="entry name" value="YqjM-like"/>
</dbReference>
<dbReference type="PANTHER" id="PTHR43303:SF4">
    <property type="entry name" value="NADPH DEHYDROGENASE C23G7.10C-RELATED"/>
    <property type="match status" value="1"/>
</dbReference>
<evidence type="ECO:0000256" key="4">
    <source>
        <dbReference type="ARBA" id="ARBA00022857"/>
    </source>
</evidence>
<keyword evidence="2" id="KW-0285">Flavoprotein</keyword>
<dbReference type="OrthoDB" id="8523426at2"/>
<dbReference type="Gene3D" id="3.20.20.70">
    <property type="entry name" value="Aldolase class I"/>
    <property type="match status" value="1"/>
</dbReference>
<keyword evidence="4" id="KW-0521">NADP</keyword>
<name>A0A1R1JRR4_ALCXX</name>
<evidence type="ECO:0000313" key="7">
    <source>
        <dbReference type="EMBL" id="OMG84770.1"/>
    </source>
</evidence>
<dbReference type="Pfam" id="PF00724">
    <property type="entry name" value="Oxidored_FMN"/>
    <property type="match status" value="1"/>
</dbReference>
<gene>
    <name evidence="7" type="ORF">BIZ92_28125</name>
</gene>